<protein>
    <submittedName>
        <fullName evidence="2">Uncharacterized protein</fullName>
    </submittedName>
</protein>
<evidence type="ECO:0000313" key="2">
    <source>
        <dbReference type="EMBL" id="HIW08533.1"/>
    </source>
</evidence>
<feature type="transmembrane region" description="Helical" evidence="1">
    <location>
        <begin position="52"/>
        <end position="74"/>
    </location>
</feature>
<gene>
    <name evidence="2" type="ORF">H9890_03905</name>
</gene>
<keyword evidence="1" id="KW-0472">Membrane</keyword>
<dbReference type="AlphaFoldDB" id="A0A9D1Q9S5"/>
<evidence type="ECO:0000256" key="1">
    <source>
        <dbReference type="SAM" id="Phobius"/>
    </source>
</evidence>
<accession>A0A9D1Q9S5</accession>
<keyword evidence="1" id="KW-0812">Transmembrane</keyword>
<keyword evidence="1" id="KW-1133">Transmembrane helix</keyword>
<evidence type="ECO:0000313" key="3">
    <source>
        <dbReference type="Proteomes" id="UP000823933"/>
    </source>
</evidence>
<sequence>MEYTTTSGTLAMPAHYALVPQEEMVYLDGGALFNITQEQVIQFGVNVVVNGLMFLGGAFFSAGVAMVTNAFVGTTLKSGGKIMKDFFSSLNSHQWVMLGVTGLLGGLYGLSMASYYYMQLVDPLVKAFQDAFAAPAQTTEAGALPAAA</sequence>
<dbReference type="EMBL" id="DXHQ01000044">
    <property type="protein sequence ID" value="HIW08533.1"/>
    <property type="molecule type" value="Genomic_DNA"/>
</dbReference>
<dbReference type="Proteomes" id="UP000823933">
    <property type="component" value="Unassembled WGS sequence"/>
</dbReference>
<comment type="caution">
    <text evidence="2">The sequence shown here is derived from an EMBL/GenBank/DDBJ whole genome shotgun (WGS) entry which is preliminary data.</text>
</comment>
<feature type="transmembrane region" description="Helical" evidence="1">
    <location>
        <begin position="95"/>
        <end position="118"/>
    </location>
</feature>
<organism evidence="2 3">
    <name type="scientific">Candidatus Faecalibacterium intestinigallinarum</name>
    <dbReference type="NCBI Taxonomy" id="2838581"/>
    <lineage>
        <taxon>Bacteria</taxon>
        <taxon>Bacillati</taxon>
        <taxon>Bacillota</taxon>
        <taxon>Clostridia</taxon>
        <taxon>Eubacteriales</taxon>
        <taxon>Oscillospiraceae</taxon>
        <taxon>Faecalibacterium</taxon>
    </lineage>
</organism>
<proteinExistence type="predicted"/>
<name>A0A9D1Q9S5_9FIRM</name>
<reference evidence="2" key="1">
    <citation type="journal article" date="2021" name="PeerJ">
        <title>Extensive microbial diversity within the chicken gut microbiome revealed by metagenomics and culture.</title>
        <authorList>
            <person name="Gilroy R."/>
            <person name="Ravi A."/>
            <person name="Getino M."/>
            <person name="Pursley I."/>
            <person name="Horton D.L."/>
            <person name="Alikhan N.F."/>
            <person name="Baker D."/>
            <person name="Gharbi K."/>
            <person name="Hall N."/>
            <person name="Watson M."/>
            <person name="Adriaenssens E.M."/>
            <person name="Foster-Nyarko E."/>
            <person name="Jarju S."/>
            <person name="Secka A."/>
            <person name="Antonio M."/>
            <person name="Oren A."/>
            <person name="Chaudhuri R.R."/>
            <person name="La Ragione R."/>
            <person name="Hildebrand F."/>
            <person name="Pallen M.J."/>
        </authorList>
    </citation>
    <scope>NUCLEOTIDE SEQUENCE</scope>
    <source>
        <strain evidence="2">ChiHcolR34-3080</strain>
    </source>
</reference>
<reference evidence="2" key="2">
    <citation type="submission" date="2021-04" db="EMBL/GenBank/DDBJ databases">
        <authorList>
            <person name="Gilroy R."/>
        </authorList>
    </citation>
    <scope>NUCLEOTIDE SEQUENCE</scope>
    <source>
        <strain evidence="2">ChiHcolR34-3080</strain>
    </source>
</reference>